<evidence type="ECO:0000313" key="11">
    <source>
        <dbReference type="Proteomes" id="UP000245383"/>
    </source>
</evidence>
<dbReference type="EMBL" id="MBFR01000026">
    <property type="protein sequence ID" value="PVU96693.1"/>
    <property type="molecule type" value="Genomic_DNA"/>
</dbReference>
<dbReference type="STRING" id="133385.A0A2T9YWH3"/>
<keyword evidence="11" id="KW-1185">Reference proteome</keyword>
<evidence type="ECO:0000313" key="10">
    <source>
        <dbReference type="EMBL" id="PVU96693.1"/>
    </source>
</evidence>
<sequence length="493" mass="54601">MEPTSTILYLAICFAMISSGTTSLFGIYGTDFSELLGFTTYRITFLTTILEYSYHLSAPVFGYLSIKIGPKKEFFLKNQRTSFFISTWLIFFIGSGSKAVYMSCLSTAAFLYSKSNYIGVALSIPISMSGLSSFVFANIKSFFFESETTHIGFLLFLGLFNGLSIFLMSMFFLKGPLKEKVINKSLLPIKKAQGSSISQNTYIETPNSYQLNISSNNTEKIVNSKNNNVGTKSHPNSPKLFSAPISKTKLLKIFSKFLSYEFLSSPSFWVFLVGLIFCSGPGIMFINNSGLIAKALSVSTSNTKVLEIELLKNDIVAMFALCSFLGRIMSGFVSDFFRIYFKVPTTFFLLITSFLMFKAQISLGSLIDSNSIIQLSSFIGFSLGLLFSLAPKLATELWGHKSFGISWGILSIGAAVGSHIYNIALAKTWDYWIYSQSNSALNSSSENIITKSTTPALQCDYNCVKIVSTYTSQAALISVLCFFILLLLRAYKK</sequence>
<feature type="transmembrane region" description="Helical" evidence="9">
    <location>
        <begin position="151"/>
        <end position="173"/>
    </location>
</feature>
<evidence type="ECO:0000256" key="8">
    <source>
        <dbReference type="ARBA" id="ARBA00039330"/>
    </source>
</evidence>
<comment type="similarity">
    <text evidence="2">Belongs to the major facilitator superfamily.</text>
</comment>
<evidence type="ECO:0000256" key="9">
    <source>
        <dbReference type="SAM" id="Phobius"/>
    </source>
</evidence>
<proteinExistence type="inferred from homology"/>
<dbReference type="OrthoDB" id="410267at2759"/>
<dbReference type="InterPro" id="IPR036259">
    <property type="entry name" value="MFS_trans_sf"/>
</dbReference>
<dbReference type="SUPFAM" id="SSF103473">
    <property type="entry name" value="MFS general substrate transporter"/>
    <property type="match status" value="1"/>
</dbReference>
<evidence type="ECO:0000256" key="3">
    <source>
        <dbReference type="ARBA" id="ARBA00022448"/>
    </source>
</evidence>
<feature type="transmembrane region" description="Helical" evidence="9">
    <location>
        <begin position="371"/>
        <end position="390"/>
    </location>
</feature>
<evidence type="ECO:0000256" key="2">
    <source>
        <dbReference type="ARBA" id="ARBA00008335"/>
    </source>
</evidence>
<name>A0A2T9YWH3_9FUNG</name>
<gene>
    <name evidence="10" type="ORF">BB561_001018</name>
</gene>
<feature type="transmembrane region" description="Helical" evidence="9">
    <location>
        <begin position="268"/>
        <end position="286"/>
    </location>
</feature>
<keyword evidence="3" id="KW-0813">Transport</keyword>
<dbReference type="GO" id="GO:0000329">
    <property type="term" value="C:fungal-type vacuole membrane"/>
    <property type="evidence" value="ECO:0007669"/>
    <property type="project" value="TreeGrafter"/>
</dbReference>
<feature type="transmembrane region" description="Helical" evidence="9">
    <location>
        <begin position="402"/>
        <end position="421"/>
    </location>
</feature>
<evidence type="ECO:0000256" key="1">
    <source>
        <dbReference type="ARBA" id="ARBA00004128"/>
    </source>
</evidence>
<comment type="subcellular location">
    <subcellularLocation>
        <location evidence="1">Vacuole membrane</location>
        <topology evidence="1">Multi-pass membrane protein</topology>
    </subcellularLocation>
</comment>
<comment type="caution">
    <text evidence="10">The sequence shown here is derived from an EMBL/GenBank/DDBJ whole genome shotgun (WGS) entry which is preliminary data.</text>
</comment>
<feature type="transmembrane region" description="Helical" evidence="9">
    <location>
        <begin position="7"/>
        <end position="29"/>
    </location>
</feature>
<keyword evidence="6 9" id="KW-1133">Transmembrane helix</keyword>
<feature type="transmembrane region" description="Helical" evidence="9">
    <location>
        <begin position="41"/>
        <end position="66"/>
    </location>
</feature>
<feature type="transmembrane region" description="Helical" evidence="9">
    <location>
        <begin position="87"/>
        <end position="111"/>
    </location>
</feature>
<accession>A0A2T9YWH3</accession>
<evidence type="ECO:0000256" key="6">
    <source>
        <dbReference type="ARBA" id="ARBA00022989"/>
    </source>
</evidence>
<dbReference type="AlphaFoldDB" id="A0A2T9YWH3"/>
<dbReference type="PANTHER" id="PTHR21576:SF45">
    <property type="entry name" value="TRANSPORTER MCH1-RELATED"/>
    <property type="match status" value="1"/>
</dbReference>
<keyword evidence="7 9" id="KW-0472">Membrane</keyword>
<dbReference type="PANTHER" id="PTHR21576">
    <property type="entry name" value="UNCHARACTERIZED NODULIN-LIKE PROTEIN"/>
    <property type="match status" value="1"/>
</dbReference>
<feature type="transmembrane region" description="Helical" evidence="9">
    <location>
        <begin position="117"/>
        <end position="139"/>
    </location>
</feature>
<organism evidence="10 11">
    <name type="scientific">Smittium simulii</name>
    <dbReference type="NCBI Taxonomy" id="133385"/>
    <lineage>
        <taxon>Eukaryota</taxon>
        <taxon>Fungi</taxon>
        <taxon>Fungi incertae sedis</taxon>
        <taxon>Zoopagomycota</taxon>
        <taxon>Kickxellomycotina</taxon>
        <taxon>Harpellomycetes</taxon>
        <taxon>Harpellales</taxon>
        <taxon>Legeriomycetaceae</taxon>
        <taxon>Smittium</taxon>
    </lineage>
</organism>
<keyword evidence="4" id="KW-0926">Vacuole</keyword>
<keyword evidence="5 9" id="KW-0812">Transmembrane</keyword>
<protein>
    <recommendedName>
        <fullName evidence="8">Probable transporter MCH1</fullName>
    </recommendedName>
</protein>
<feature type="transmembrane region" description="Helical" evidence="9">
    <location>
        <begin position="339"/>
        <end position="359"/>
    </location>
</feature>
<evidence type="ECO:0000256" key="4">
    <source>
        <dbReference type="ARBA" id="ARBA00022554"/>
    </source>
</evidence>
<dbReference type="Gene3D" id="1.20.1250.20">
    <property type="entry name" value="MFS general substrate transporter like domains"/>
    <property type="match status" value="1"/>
</dbReference>
<evidence type="ECO:0000256" key="5">
    <source>
        <dbReference type="ARBA" id="ARBA00022692"/>
    </source>
</evidence>
<feature type="transmembrane region" description="Helical" evidence="9">
    <location>
        <begin position="470"/>
        <end position="488"/>
    </location>
</feature>
<dbReference type="Proteomes" id="UP000245383">
    <property type="component" value="Unassembled WGS sequence"/>
</dbReference>
<evidence type="ECO:0000256" key="7">
    <source>
        <dbReference type="ARBA" id="ARBA00023136"/>
    </source>
</evidence>
<reference evidence="10 11" key="1">
    <citation type="journal article" date="2018" name="MBio">
        <title>Comparative Genomics Reveals the Core Gene Toolbox for the Fungus-Insect Symbiosis.</title>
        <authorList>
            <person name="Wang Y."/>
            <person name="Stata M."/>
            <person name="Wang W."/>
            <person name="Stajich J.E."/>
            <person name="White M.M."/>
            <person name="Moncalvo J.M."/>
        </authorList>
    </citation>
    <scope>NUCLEOTIDE SEQUENCE [LARGE SCALE GENOMIC DNA]</scope>
    <source>
        <strain evidence="10 11">SWE-8-4</strain>
    </source>
</reference>